<keyword evidence="3" id="KW-1185">Reference proteome</keyword>
<gene>
    <name evidence="2" type="ORF">GCM10009788_43730</name>
</gene>
<accession>A0ABN2BB28</accession>
<feature type="transmembrane region" description="Helical" evidence="1">
    <location>
        <begin position="57"/>
        <end position="76"/>
    </location>
</feature>
<keyword evidence="1" id="KW-0812">Transmembrane</keyword>
<protein>
    <recommendedName>
        <fullName evidence="4">Integral membrane protein</fullName>
    </recommendedName>
</protein>
<sequence length="174" mass="18501">MPLDRRRGQPDPVPDLRERGPAVLQEGVDDEAVELIELHAAHCPRAPASTLTAVNPWLYGVALALAGVAAVVLVVDLVRDRAAQDSHFVALAVLELVMVVQLVVGIVALSRTDRDVEGAVFVSYLVTNLLVPVVAAFFALAERSRVGTTILLLGVATVAGLEVRLWDVWGGRGA</sequence>
<feature type="transmembrane region" description="Helical" evidence="1">
    <location>
        <begin position="121"/>
        <end position="141"/>
    </location>
</feature>
<evidence type="ECO:0000313" key="3">
    <source>
        <dbReference type="Proteomes" id="UP001500842"/>
    </source>
</evidence>
<feature type="transmembrane region" description="Helical" evidence="1">
    <location>
        <begin position="88"/>
        <end position="109"/>
    </location>
</feature>
<dbReference type="EMBL" id="BAAAOR010000030">
    <property type="protein sequence ID" value="GAA1536170.1"/>
    <property type="molecule type" value="Genomic_DNA"/>
</dbReference>
<comment type="caution">
    <text evidence="2">The sequence shown here is derived from an EMBL/GenBank/DDBJ whole genome shotgun (WGS) entry which is preliminary data.</text>
</comment>
<feature type="transmembrane region" description="Helical" evidence="1">
    <location>
        <begin position="148"/>
        <end position="166"/>
    </location>
</feature>
<evidence type="ECO:0000256" key="1">
    <source>
        <dbReference type="SAM" id="Phobius"/>
    </source>
</evidence>
<keyword evidence="1" id="KW-0472">Membrane</keyword>
<name>A0ABN2BB28_9ACTN</name>
<proteinExistence type="predicted"/>
<keyword evidence="1" id="KW-1133">Transmembrane helix</keyword>
<evidence type="ECO:0008006" key="4">
    <source>
        <dbReference type="Google" id="ProtNLM"/>
    </source>
</evidence>
<dbReference type="Proteomes" id="UP001500842">
    <property type="component" value="Unassembled WGS sequence"/>
</dbReference>
<evidence type="ECO:0000313" key="2">
    <source>
        <dbReference type="EMBL" id="GAA1536170.1"/>
    </source>
</evidence>
<organism evidence="2 3">
    <name type="scientific">Nocardioides humi</name>
    <dbReference type="NCBI Taxonomy" id="449461"/>
    <lineage>
        <taxon>Bacteria</taxon>
        <taxon>Bacillati</taxon>
        <taxon>Actinomycetota</taxon>
        <taxon>Actinomycetes</taxon>
        <taxon>Propionibacteriales</taxon>
        <taxon>Nocardioidaceae</taxon>
        <taxon>Nocardioides</taxon>
    </lineage>
</organism>
<reference evidence="2 3" key="1">
    <citation type="journal article" date="2019" name="Int. J. Syst. Evol. Microbiol.">
        <title>The Global Catalogue of Microorganisms (GCM) 10K type strain sequencing project: providing services to taxonomists for standard genome sequencing and annotation.</title>
        <authorList>
            <consortium name="The Broad Institute Genomics Platform"/>
            <consortium name="The Broad Institute Genome Sequencing Center for Infectious Disease"/>
            <person name="Wu L."/>
            <person name="Ma J."/>
        </authorList>
    </citation>
    <scope>NUCLEOTIDE SEQUENCE [LARGE SCALE GENOMIC DNA]</scope>
    <source>
        <strain evidence="2 3">JCM 14942</strain>
    </source>
</reference>